<dbReference type="CDD" id="cd03390">
    <property type="entry name" value="PAP2_containing_1_like"/>
    <property type="match status" value="1"/>
</dbReference>
<keyword evidence="4 6" id="KW-1133">Transmembrane helix</keyword>
<dbReference type="PANTHER" id="PTHR10165:SF158">
    <property type="entry name" value="PAP2 DOMAIN PROTEIN (AFU_ORTHOLOGUE AFUA_4G08970)"/>
    <property type="match status" value="1"/>
</dbReference>
<dbReference type="GO" id="GO:0006644">
    <property type="term" value="P:phospholipid metabolic process"/>
    <property type="evidence" value="ECO:0007669"/>
    <property type="project" value="InterPro"/>
</dbReference>
<dbReference type="PANTHER" id="PTHR10165">
    <property type="entry name" value="LIPID PHOSPHATE PHOSPHATASE"/>
    <property type="match status" value="1"/>
</dbReference>
<feature type="non-terminal residue" evidence="8">
    <location>
        <position position="308"/>
    </location>
</feature>
<dbReference type="EMBL" id="MU004182">
    <property type="protein sequence ID" value="KAF2501357.1"/>
    <property type="molecule type" value="Genomic_DNA"/>
</dbReference>
<evidence type="ECO:0000313" key="9">
    <source>
        <dbReference type="Proteomes" id="UP000799750"/>
    </source>
</evidence>
<dbReference type="Pfam" id="PF01569">
    <property type="entry name" value="PAP2"/>
    <property type="match status" value="1"/>
</dbReference>
<keyword evidence="5 6" id="KW-0472">Membrane</keyword>
<dbReference type="OrthoDB" id="8907274at2759"/>
<dbReference type="InterPro" id="IPR036938">
    <property type="entry name" value="PAP2/HPO_sf"/>
</dbReference>
<name>A0A6A6RD40_9PEZI</name>
<dbReference type="Proteomes" id="UP000799750">
    <property type="component" value="Unassembled WGS sequence"/>
</dbReference>
<evidence type="ECO:0000256" key="1">
    <source>
        <dbReference type="ARBA" id="ARBA00004141"/>
    </source>
</evidence>
<protein>
    <submittedName>
        <fullName evidence="8">PAP2-domain-containing protein</fullName>
    </submittedName>
</protein>
<sequence length="308" mass="34135">MDTSTWKAPQQLPERLPFSKKKLPKKVMLSYILDYVIIIVLIAGFFALDAVEPYHQHFSLQNYTLHYPYAEHERVPVPWLVVIACLGPAAVIAVYTLVIDGLFSHQVATTSTGRRRKLTGKYRLKDRLWELNCGILGLALAVGASFVIVGALKNAIGKPRPDLIARCMPKTQTDPPGLKLSDHSICTNKDNAVLKDGFRSFPSGHSSTAFAGLFYLSIYLVGKMHVLDSKGEVWKTFIILIPTLGAALIAGSRIMDARHHPFDVLSGSALGILVAWGAYRQYFPPVTEPWKKGRAYPIRAWGKEPVAP</sequence>
<evidence type="ECO:0000259" key="7">
    <source>
        <dbReference type="SMART" id="SM00014"/>
    </source>
</evidence>
<keyword evidence="9" id="KW-1185">Reference proteome</keyword>
<dbReference type="InterPro" id="IPR000326">
    <property type="entry name" value="PAP2/HPO"/>
</dbReference>
<feature type="transmembrane region" description="Helical" evidence="6">
    <location>
        <begin position="79"/>
        <end position="108"/>
    </location>
</feature>
<organism evidence="8 9">
    <name type="scientific">Lophium mytilinum</name>
    <dbReference type="NCBI Taxonomy" id="390894"/>
    <lineage>
        <taxon>Eukaryota</taxon>
        <taxon>Fungi</taxon>
        <taxon>Dikarya</taxon>
        <taxon>Ascomycota</taxon>
        <taxon>Pezizomycotina</taxon>
        <taxon>Dothideomycetes</taxon>
        <taxon>Pleosporomycetidae</taxon>
        <taxon>Mytilinidiales</taxon>
        <taxon>Mytilinidiaceae</taxon>
        <taxon>Lophium</taxon>
    </lineage>
</organism>
<dbReference type="SMART" id="SM00014">
    <property type="entry name" value="acidPPc"/>
    <property type="match status" value="1"/>
</dbReference>
<evidence type="ECO:0000256" key="6">
    <source>
        <dbReference type="SAM" id="Phobius"/>
    </source>
</evidence>
<dbReference type="GO" id="GO:0008195">
    <property type="term" value="F:phosphatidate phosphatase activity"/>
    <property type="evidence" value="ECO:0007669"/>
    <property type="project" value="TreeGrafter"/>
</dbReference>
<dbReference type="InterPro" id="IPR043216">
    <property type="entry name" value="PAP-like"/>
</dbReference>
<evidence type="ECO:0000256" key="5">
    <source>
        <dbReference type="ARBA" id="ARBA00023136"/>
    </source>
</evidence>
<evidence type="ECO:0000256" key="2">
    <source>
        <dbReference type="ARBA" id="ARBA00008816"/>
    </source>
</evidence>
<feature type="transmembrane region" description="Helical" evidence="6">
    <location>
        <begin position="28"/>
        <end position="48"/>
    </location>
</feature>
<feature type="domain" description="Phosphatidic acid phosphatase type 2/haloperoxidase" evidence="7">
    <location>
        <begin position="133"/>
        <end position="279"/>
    </location>
</feature>
<proteinExistence type="inferred from homology"/>
<feature type="transmembrane region" description="Helical" evidence="6">
    <location>
        <begin position="129"/>
        <end position="152"/>
    </location>
</feature>
<dbReference type="Gene3D" id="1.20.144.10">
    <property type="entry name" value="Phosphatidic acid phosphatase type 2/haloperoxidase"/>
    <property type="match status" value="1"/>
</dbReference>
<dbReference type="SUPFAM" id="SSF48317">
    <property type="entry name" value="Acid phosphatase/Vanadium-dependent haloperoxidase"/>
    <property type="match status" value="1"/>
</dbReference>
<feature type="transmembrane region" description="Helical" evidence="6">
    <location>
        <begin position="233"/>
        <end position="252"/>
    </location>
</feature>
<keyword evidence="3 6" id="KW-0812">Transmembrane</keyword>
<comment type="subcellular location">
    <subcellularLocation>
        <location evidence="1">Membrane</location>
        <topology evidence="1">Multi-pass membrane protein</topology>
    </subcellularLocation>
</comment>
<comment type="similarity">
    <text evidence="2">Belongs to the PA-phosphatase related phosphoesterase family.</text>
</comment>
<accession>A0A6A6RD40</accession>
<dbReference type="GO" id="GO:0046839">
    <property type="term" value="P:phospholipid dephosphorylation"/>
    <property type="evidence" value="ECO:0007669"/>
    <property type="project" value="TreeGrafter"/>
</dbReference>
<feature type="transmembrane region" description="Helical" evidence="6">
    <location>
        <begin position="204"/>
        <end position="221"/>
    </location>
</feature>
<evidence type="ECO:0000313" key="8">
    <source>
        <dbReference type="EMBL" id="KAF2501357.1"/>
    </source>
</evidence>
<dbReference type="AlphaFoldDB" id="A0A6A6RD40"/>
<evidence type="ECO:0000256" key="4">
    <source>
        <dbReference type="ARBA" id="ARBA00022989"/>
    </source>
</evidence>
<dbReference type="GO" id="GO:0016020">
    <property type="term" value="C:membrane"/>
    <property type="evidence" value="ECO:0007669"/>
    <property type="project" value="UniProtKB-SubCell"/>
</dbReference>
<gene>
    <name evidence="8" type="ORF">BU16DRAFT_451395</name>
</gene>
<evidence type="ECO:0000256" key="3">
    <source>
        <dbReference type="ARBA" id="ARBA00022692"/>
    </source>
</evidence>
<reference evidence="8" key="1">
    <citation type="journal article" date="2020" name="Stud. Mycol.">
        <title>101 Dothideomycetes genomes: a test case for predicting lifestyles and emergence of pathogens.</title>
        <authorList>
            <person name="Haridas S."/>
            <person name="Albert R."/>
            <person name="Binder M."/>
            <person name="Bloem J."/>
            <person name="Labutti K."/>
            <person name="Salamov A."/>
            <person name="Andreopoulos B."/>
            <person name="Baker S."/>
            <person name="Barry K."/>
            <person name="Bills G."/>
            <person name="Bluhm B."/>
            <person name="Cannon C."/>
            <person name="Castanera R."/>
            <person name="Culley D."/>
            <person name="Daum C."/>
            <person name="Ezra D."/>
            <person name="Gonzalez J."/>
            <person name="Henrissat B."/>
            <person name="Kuo A."/>
            <person name="Liang C."/>
            <person name="Lipzen A."/>
            <person name="Lutzoni F."/>
            <person name="Magnuson J."/>
            <person name="Mondo S."/>
            <person name="Nolan M."/>
            <person name="Ohm R."/>
            <person name="Pangilinan J."/>
            <person name="Park H.-J."/>
            <person name="Ramirez L."/>
            <person name="Alfaro M."/>
            <person name="Sun H."/>
            <person name="Tritt A."/>
            <person name="Yoshinaga Y."/>
            <person name="Zwiers L.-H."/>
            <person name="Turgeon B."/>
            <person name="Goodwin S."/>
            <person name="Spatafora J."/>
            <person name="Crous P."/>
            <person name="Grigoriev I."/>
        </authorList>
    </citation>
    <scope>NUCLEOTIDE SEQUENCE</scope>
    <source>
        <strain evidence="8">CBS 269.34</strain>
    </source>
</reference>